<reference evidence="2 3" key="1">
    <citation type="submission" date="2024-01" db="EMBL/GenBank/DDBJ databases">
        <title>Genome assemblies of Stephania.</title>
        <authorList>
            <person name="Yang L."/>
        </authorList>
    </citation>
    <scope>NUCLEOTIDE SEQUENCE [LARGE SCALE GENOMIC DNA]</scope>
    <source>
        <strain evidence="2">QJT</strain>
        <tissue evidence="2">Leaf</tissue>
    </source>
</reference>
<gene>
    <name evidence="2" type="ORF">Sjap_007828</name>
</gene>
<organism evidence="2 3">
    <name type="scientific">Stephania japonica</name>
    <dbReference type="NCBI Taxonomy" id="461633"/>
    <lineage>
        <taxon>Eukaryota</taxon>
        <taxon>Viridiplantae</taxon>
        <taxon>Streptophyta</taxon>
        <taxon>Embryophyta</taxon>
        <taxon>Tracheophyta</taxon>
        <taxon>Spermatophyta</taxon>
        <taxon>Magnoliopsida</taxon>
        <taxon>Ranunculales</taxon>
        <taxon>Menispermaceae</taxon>
        <taxon>Menispermoideae</taxon>
        <taxon>Cissampelideae</taxon>
        <taxon>Stephania</taxon>
    </lineage>
</organism>
<feature type="transmembrane region" description="Helical" evidence="1">
    <location>
        <begin position="12"/>
        <end position="32"/>
    </location>
</feature>
<keyword evidence="1" id="KW-1133">Transmembrane helix</keyword>
<name>A0AAP0JNQ8_9MAGN</name>
<dbReference type="Proteomes" id="UP001417504">
    <property type="component" value="Unassembled WGS sequence"/>
</dbReference>
<evidence type="ECO:0000313" key="2">
    <source>
        <dbReference type="EMBL" id="KAK9137234.1"/>
    </source>
</evidence>
<keyword evidence="3" id="KW-1185">Reference proteome</keyword>
<dbReference type="EMBL" id="JBBNAE010000003">
    <property type="protein sequence ID" value="KAK9137234.1"/>
    <property type="molecule type" value="Genomic_DNA"/>
</dbReference>
<keyword evidence="1" id="KW-0812">Transmembrane</keyword>
<proteinExistence type="predicted"/>
<sequence length="70" mass="7671">MRFIDLQQHNYCCLSLQLCVVCGVLSFGFVFATNCVNSNYNIPMPHSLFASTATMLVVANSSNSNDIAFS</sequence>
<evidence type="ECO:0000256" key="1">
    <source>
        <dbReference type="SAM" id="Phobius"/>
    </source>
</evidence>
<protein>
    <submittedName>
        <fullName evidence="2">Uncharacterized protein</fullName>
    </submittedName>
</protein>
<comment type="caution">
    <text evidence="2">The sequence shown here is derived from an EMBL/GenBank/DDBJ whole genome shotgun (WGS) entry which is preliminary data.</text>
</comment>
<accession>A0AAP0JNQ8</accession>
<evidence type="ECO:0000313" key="3">
    <source>
        <dbReference type="Proteomes" id="UP001417504"/>
    </source>
</evidence>
<keyword evidence="1" id="KW-0472">Membrane</keyword>
<dbReference type="AlphaFoldDB" id="A0AAP0JNQ8"/>